<dbReference type="Proteomes" id="UP000309561">
    <property type="component" value="Unassembled WGS sequence"/>
</dbReference>
<dbReference type="SUPFAM" id="SSF51430">
    <property type="entry name" value="NAD(P)-linked oxidoreductase"/>
    <property type="match status" value="1"/>
</dbReference>
<reference evidence="2 3" key="1">
    <citation type="submission" date="2019-04" db="EMBL/GenBank/DDBJ databases">
        <title>Sulfurimonas crateris sp. nov. a facultative anaerobic sulfur-oxidizing chemolithautotrophic bacterium isolated from a terrestrial mud vulcano.</title>
        <authorList>
            <person name="Ratnikova N.M."/>
            <person name="Slobodkin A.I."/>
            <person name="Merkel A.Y."/>
            <person name="Novikov A."/>
            <person name="Bonch-Osmolovskaya E.A."/>
            <person name="Slobodkina G.B."/>
        </authorList>
    </citation>
    <scope>NUCLEOTIDE SEQUENCE [LARGE SCALE GENOMIC DNA]</scope>
    <source>
        <strain evidence="2 3">SN118</strain>
    </source>
</reference>
<comment type="caution">
    <text evidence="2">The sequence shown here is derived from an EMBL/GenBank/DDBJ whole genome shotgun (WGS) entry which is preliminary data.</text>
</comment>
<feature type="domain" description="NADP-dependent oxidoreductase" evidence="1">
    <location>
        <begin position="6"/>
        <end position="179"/>
    </location>
</feature>
<dbReference type="RefSeq" id="WP_137011651.1">
    <property type="nucleotide sequence ID" value="NZ_SZPX01000001.1"/>
</dbReference>
<dbReference type="Pfam" id="PF00248">
    <property type="entry name" value="Aldo_ket_red"/>
    <property type="match status" value="1"/>
</dbReference>
<sequence length="406" mass="47080">MSNFAFGTYRISDINPQHIEALKEAIESGITMIDTSSNYMDGGAERAIAVALREFDEDKKDEVEIVSKFGYIQGSNLKEYKENPSEDEVVKYSEECYHSISKSFMHEQLSASLERLEMEKIGCYLIHNPEYYILDAINRGTPKDERLDEMYKRLQEAFVGLEEEVKSGRIGSYGISSNSFSLPHTSDEFLPYEDLLTLAYNAAMIVGNRTHSFATIELPINLLEREGLKCASWAKENGLRVLANRPLNAKHNEMMFRLADYDESKDYYTYFNELMEVSDNEALEPLYNLLEQLDATKHKFGWIGDYDVFLFAQIIPHIKKVLQKIDEENSKTLVEFIDLYLGEYRKMVAYECSKRTRVELKEFFKECSGSMQECALNYLRNNENVDYILVGMRRPSYVYEILSLDR</sequence>
<dbReference type="PANTHER" id="PTHR43312">
    <property type="entry name" value="D-THREO-ALDOSE 1-DEHYDROGENASE"/>
    <property type="match status" value="1"/>
</dbReference>
<accession>A0A4U2ZA03</accession>
<dbReference type="CDD" id="cd19099">
    <property type="entry name" value="AKR_unchar"/>
    <property type="match status" value="1"/>
</dbReference>
<dbReference type="InterPro" id="IPR053135">
    <property type="entry name" value="AKR2_Oxidoreductase"/>
</dbReference>
<evidence type="ECO:0000313" key="2">
    <source>
        <dbReference type="EMBL" id="TKI71129.1"/>
    </source>
</evidence>
<evidence type="ECO:0000313" key="3">
    <source>
        <dbReference type="Proteomes" id="UP000309561"/>
    </source>
</evidence>
<proteinExistence type="predicted"/>
<gene>
    <name evidence="2" type="ORF">FCU45_01735</name>
</gene>
<dbReference type="PANTHER" id="PTHR43312:SF1">
    <property type="entry name" value="NADP-DEPENDENT OXIDOREDUCTASE DOMAIN-CONTAINING PROTEIN"/>
    <property type="match status" value="1"/>
</dbReference>
<protein>
    <submittedName>
        <fullName evidence="2">Aldo/keto reductase</fullName>
    </submittedName>
</protein>
<evidence type="ECO:0000259" key="1">
    <source>
        <dbReference type="Pfam" id="PF00248"/>
    </source>
</evidence>
<keyword evidence="3" id="KW-1185">Reference proteome</keyword>
<dbReference type="AlphaFoldDB" id="A0A4U2ZA03"/>
<dbReference type="InterPro" id="IPR036812">
    <property type="entry name" value="NAD(P)_OxRdtase_dom_sf"/>
</dbReference>
<dbReference type="EMBL" id="SZPX01000001">
    <property type="protein sequence ID" value="TKI71129.1"/>
    <property type="molecule type" value="Genomic_DNA"/>
</dbReference>
<organism evidence="2 3">
    <name type="scientific">Sulfurimonas crateris</name>
    <dbReference type="NCBI Taxonomy" id="2574727"/>
    <lineage>
        <taxon>Bacteria</taxon>
        <taxon>Pseudomonadati</taxon>
        <taxon>Campylobacterota</taxon>
        <taxon>Epsilonproteobacteria</taxon>
        <taxon>Campylobacterales</taxon>
        <taxon>Sulfurimonadaceae</taxon>
        <taxon>Sulfurimonas</taxon>
    </lineage>
</organism>
<dbReference type="OrthoDB" id="9804790at2"/>
<dbReference type="InterPro" id="IPR023210">
    <property type="entry name" value="NADP_OxRdtase_dom"/>
</dbReference>
<dbReference type="Gene3D" id="3.20.20.100">
    <property type="entry name" value="NADP-dependent oxidoreductase domain"/>
    <property type="match status" value="1"/>
</dbReference>
<name>A0A4U2ZA03_9BACT</name>